<gene>
    <name evidence="2" type="ORF">BI380_30475</name>
</gene>
<dbReference type="InterPro" id="IPR003673">
    <property type="entry name" value="CoA-Trfase_fam_III"/>
</dbReference>
<sequence>MNKSLSKIRVLDLSRILAAPWAAQMLGDLGADVIKVERPRVGDDSRRFGPPFLQDAEGKNTLDSAFYISANRNKRSITIDLSKPEGQALVRELAAQSDVLIENYKVGDLKRYGLDFDSLHAVNHKLIYCSVTGFGQTGPYAPRPGYDTVFQAMGGLMAATGLPDGVPGGGPMKTGPSLADILSGHYTVSAILSALYHRDANGGAGQHIDVSLLDSVIASMSHYASHYLVSGQNPVRRGTEGNGGMPSRMYRCADQDIVVIAGNEEQFARLCAVLGCPELVGQPEFSSGALRGINRDAMAAVMEPLFLKRQGAELLQALDAAGVPAGPINELSQTFADPHVRSRQMQVEAAHPNAPEGRLRMVAYPVKFSGTPVDSYRAPPSLGTHTREVLAEVLSLEAAAIDALMAQGVV</sequence>
<dbReference type="PANTHER" id="PTHR48207:SF3">
    <property type="entry name" value="SUCCINATE--HYDROXYMETHYLGLUTARATE COA-TRANSFERASE"/>
    <property type="match status" value="1"/>
</dbReference>
<dbReference type="EMBL" id="CP017420">
    <property type="protein sequence ID" value="AOV05349.1"/>
    <property type="molecule type" value="Genomic_DNA"/>
</dbReference>
<organism evidence="2 3">
    <name type="scientific">Delftia tsuruhatensis</name>
    <dbReference type="NCBI Taxonomy" id="180282"/>
    <lineage>
        <taxon>Bacteria</taxon>
        <taxon>Pseudomonadati</taxon>
        <taxon>Pseudomonadota</taxon>
        <taxon>Betaproteobacteria</taxon>
        <taxon>Burkholderiales</taxon>
        <taxon>Comamonadaceae</taxon>
        <taxon>Delftia</taxon>
    </lineage>
</organism>
<keyword evidence="1" id="KW-0808">Transferase</keyword>
<evidence type="ECO:0000313" key="2">
    <source>
        <dbReference type="EMBL" id="AOV05349.1"/>
    </source>
</evidence>
<protein>
    <submittedName>
        <fullName evidence="2">CoA-transferase</fullName>
    </submittedName>
</protein>
<keyword evidence="3" id="KW-1185">Reference proteome</keyword>
<dbReference type="SUPFAM" id="SSF89796">
    <property type="entry name" value="CoA-transferase family III (CaiB/BaiF)"/>
    <property type="match status" value="1"/>
</dbReference>
<dbReference type="RefSeq" id="WP_046239999.1">
    <property type="nucleotide sequence ID" value="NZ_CBCSDN010000003.1"/>
</dbReference>
<accession>A0ABN4STP0</accession>
<dbReference type="Gene3D" id="3.30.1540.10">
    <property type="entry name" value="formyl-coa transferase, domain 3"/>
    <property type="match status" value="1"/>
</dbReference>
<proteinExistence type="predicted"/>
<dbReference type="InterPro" id="IPR050483">
    <property type="entry name" value="CoA-transferase_III_domain"/>
</dbReference>
<dbReference type="InterPro" id="IPR023606">
    <property type="entry name" value="CoA-Trfase_III_dom_1_sf"/>
</dbReference>
<evidence type="ECO:0000313" key="3">
    <source>
        <dbReference type="Proteomes" id="UP000095607"/>
    </source>
</evidence>
<dbReference type="Pfam" id="PF02515">
    <property type="entry name" value="CoA_transf_3"/>
    <property type="match status" value="1"/>
</dbReference>
<dbReference type="Gene3D" id="3.40.50.10540">
    <property type="entry name" value="Crotonobetainyl-coa:carnitine coa-transferase, domain 1"/>
    <property type="match status" value="1"/>
</dbReference>
<reference evidence="2 3" key="1">
    <citation type="submission" date="2016-09" db="EMBL/GenBank/DDBJ databases">
        <title>Complete genome sequence of Deltia acidovorans CM13 isolated from murine proximal colonic tissue.</title>
        <authorList>
            <person name="Saffarian A."/>
        </authorList>
    </citation>
    <scope>NUCLEOTIDE SEQUENCE [LARGE SCALE GENOMIC DNA]</scope>
    <source>
        <strain evidence="2 3">CM13</strain>
    </source>
</reference>
<dbReference type="Proteomes" id="UP000095607">
    <property type="component" value="Chromosome"/>
</dbReference>
<dbReference type="PANTHER" id="PTHR48207">
    <property type="entry name" value="SUCCINATE--HYDROXYMETHYLGLUTARATE COA-TRANSFERASE"/>
    <property type="match status" value="1"/>
</dbReference>
<dbReference type="InterPro" id="IPR044855">
    <property type="entry name" value="CoA-Trfase_III_dom3_sf"/>
</dbReference>
<name>A0ABN4STP0_9BURK</name>
<evidence type="ECO:0000256" key="1">
    <source>
        <dbReference type="ARBA" id="ARBA00022679"/>
    </source>
</evidence>